<keyword evidence="5" id="KW-0732">Signal</keyword>
<dbReference type="PROSITE" id="PS51935">
    <property type="entry name" value="NLPC_P60"/>
    <property type="match status" value="1"/>
</dbReference>
<dbReference type="SUPFAM" id="SSF54001">
    <property type="entry name" value="Cysteine proteinases"/>
    <property type="match status" value="1"/>
</dbReference>
<feature type="signal peptide" evidence="5">
    <location>
        <begin position="1"/>
        <end position="31"/>
    </location>
</feature>
<reference evidence="7 8" key="1">
    <citation type="journal article" date="2018" name="Genome Announc.">
        <title>Ignatzschineria cameli sp. nov., isolated from necrotic foot tissue of dromedaries (Camelus dromedarius) and associated maggots (Wohlfahrtia species) in Dubai.</title>
        <authorList>
            <person name="Tsang C.C."/>
            <person name="Tang J.Y."/>
            <person name="Fong J.Y."/>
            <person name="Kinne J."/>
            <person name="Lee H.H."/>
            <person name="Joseph M."/>
            <person name="Jose S."/>
            <person name="Schuster R.K."/>
            <person name="Tang Y."/>
            <person name="Sivakumar S."/>
            <person name="Chen J.H."/>
            <person name="Teng J.L."/>
            <person name="Lau S.K."/>
            <person name="Wernery U."/>
            <person name="Woo P.C."/>
        </authorList>
    </citation>
    <scope>NUCLEOTIDE SEQUENCE [LARGE SCALE GENOMIC DNA]</scope>
    <source>
        <strain evidence="7 8">KCTC 22643</strain>
    </source>
</reference>
<dbReference type="GO" id="GO:0008234">
    <property type="term" value="F:cysteine-type peptidase activity"/>
    <property type="evidence" value="ECO:0007669"/>
    <property type="project" value="UniProtKB-KW"/>
</dbReference>
<evidence type="ECO:0000313" key="8">
    <source>
        <dbReference type="Proteomes" id="UP000244948"/>
    </source>
</evidence>
<feature type="chain" id="PRO_5015465205" evidence="5">
    <location>
        <begin position="32"/>
        <end position="161"/>
    </location>
</feature>
<name>A0A2U2AJ74_9GAMM</name>
<gene>
    <name evidence="7" type="ORF">DC082_08785</name>
</gene>
<dbReference type="Proteomes" id="UP000244948">
    <property type="component" value="Unassembled WGS sequence"/>
</dbReference>
<proteinExistence type="inferred from homology"/>
<comment type="caution">
    <text evidence="7">The sequence shown here is derived from an EMBL/GenBank/DDBJ whole genome shotgun (WGS) entry which is preliminary data.</text>
</comment>
<evidence type="ECO:0000256" key="4">
    <source>
        <dbReference type="ARBA" id="ARBA00022807"/>
    </source>
</evidence>
<evidence type="ECO:0000256" key="2">
    <source>
        <dbReference type="ARBA" id="ARBA00022670"/>
    </source>
</evidence>
<dbReference type="InterPro" id="IPR051202">
    <property type="entry name" value="Peptidase_C40"/>
</dbReference>
<dbReference type="RefSeq" id="WP_109236643.1">
    <property type="nucleotide sequence ID" value="NZ_JBHUNH010000014.1"/>
</dbReference>
<evidence type="ECO:0000313" key="7">
    <source>
        <dbReference type="EMBL" id="PWD82703.1"/>
    </source>
</evidence>
<dbReference type="EMBL" id="QEWR01000004">
    <property type="protein sequence ID" value="PWD82703.1"/>
    <property type="molecule type" value="Genomic_DNA"/>
</dbReference>
<keyword evidence="8" id="KW-1185">Reference proteome</keyword>
<evidence type="ECO:0000256" key="1">
    <source>
        <dbReference type="ARBA" id="ARBA00007074"/>
    </source>
</evidence>
<evidence type="ECO:0000259" key="6">
    <source>
        <dbReference type="PROSITE" id="PS51935"/>
    </source>
</evidence>
<keyword evidence="2" id="KW-0645">Protease</keyword>
<keyword evidence="3" id="KW-0378">Hydrolase</keyword>
<organism evidence="7 8">
    <name type="scientific">Ignatzschineria indica</name>
    <dbReference type="NCBI Taxonomy" id="472583"/>
    <lineage>
        <taxon>Bacteria</taxon>
        <taxon>Pseudomonadati</taxon>
        <taxon>Pseudomonadota</taxon>
        <taxon>Gammaproteobacteria</taxon>
        <taxon>Cardiobacteriales</taxon>
        <taxon>Ignatzschineriaceae</taxon>
        <taxon>Ignatzschineria</taxon>
    </lineage>
</organism>
<dbReference type="Gene3D" id="3.90.1720.10">
    <property type="entry name" value="endopeptidase domain like (from Nostoc punctiforme)"/>
    <property type="match status" value="1"/>
</dbReference>
<feature type="domain" description="NlpC/P60" evidence="6">
    <location>
        <begin position="41"/>
        <end position="161"/>
    </location>
</feature>
<keyword evidence="4" id="KW-0788">Thiol protease</keyword>
<accession>A0A2U2AJ74</accession>
<dbReference type="AlphaFoldDB" id="A0A2U2AJ74"/>
<dbReference type="PANTHER" id="PTHR47053:SF1">
    <property type="entry name" value="MUREIN DD-ENDOPEPTIDASE MEPH-RELATED"/>
    <property type="match status" value="1"/>
</dbReference>
<comment type="similarity">
    <text evidence="1">Belongs to the peptidase C40 family.</text>
</comment>
<dbReference type="GO" id="GO:0006508">
    <property type="term" value="P:proteolysis"/>
    <property type="evidence" value="ECO:0007669"/>
    <property type="project" value="UniProtKB-KW"/>
</dbReference>
<protein>
    <submittedName>
        <fullName evidence="7">NlpC/P60 family protein</fullName>
    </submittedName>
</protein>
<evidence type="ECO:0000256" key="5">
    <source>
        <dbReference type="SAM" id="SignalP"/>
    </source>
</evidence>
<sequence>MGEMMQNRLTDQLKRLLFVATLLSPISLAVADADLKQENLLGAKFSAIYHAKGQIGRPYLFGGTDPNRGFDCSGLIQYAYKNAGISLPRDTRSQYRYAKRTDKPEPGDLVFFITNGKSISHAGIYIGDNQMIHAPSSGKRVEITRFDTPYWQQRFYGYGKL</sequence>
<dbReference type="InterPro" id="IPR038765">
    <property type="entry name" value="Papain-like_cys_pep_sf"/>
</dbReference>
<dbReference type="Pfam" id="PF00877">
    <property type="entry name" value="NLPC_P60"/>
    <property type="match status" value="1"/>
</dbReference>
<evidence type="ECO:0000256" key="3">
    <source>
        <dbReference type="ARBA" id="ARBA00022801"/>
    </source>
</evidence>
<dbReference type="PANTHER" id="PTHR47053">
    <property type="entry name" value="MUREIN DD-ENDOPEPTIDASE MEPH-RELATED"/>
    <property type="match status" value="1"/>
</dbReference>
<dbReference type="InterPro" id="IPR000064">
    <property type="entry name" value="NLP_P60_dom"/>
</dbReference>